<evidence type="ECO:0000256" key="6">
    <source>
        <dbReference type="SAM" id="Phobius"/>
    </source>
</evidence>
<feature type="transmembrane region" description="Helical" evidence="6">
    <location>
        <begin position="268"/>
        <end position="286"/>
    </location>
</feature>
<accession>A0A5M9ITC2</accession>
<sequence>MDVTMGLLAALLWGGTDFLVGLNARAVGVKRAVYFGQALGFLIMTLLLVIFPALLLKALNASLSTWLLGIAAALFTVSGALALSKAFALGKAAIVAPLVTSYGVVTTLLSWASGEHISLIQLSCIVLCVIGVILSSIHKDNGVPHSTSNRSIAYAMLAAMLYGTSFWLQGRYTLPTLGAITMLWLGYLVGLCVLVVMVLKIKDGLKIPPLKNCAALTGASVMNLGGFSAFSWGAMAGSVSVVTVISTLSGGIAAILGFVFFKERLSAVQVLGVVLVLVGAIVLHLAQ</sequence>
<organism evidence="8 9">
    <name type="scientific">Pseudomonas extremaustralis</name>
    <dbReference type="NCBI Taxonomy" id="359110"/>
    <lineage>
        <taxon>Bacteria</taxon>
        <taxon>Pseudomonadati</taxon>
        <taxon>Pseudomonadota</taxon>
        <taxon>Gammaproteobacteria</taxon>
        <taxon>Pseudomonadales</taxon>
        <taxon>Pseudomonadaceae</taxon>
        <taxon>Pseudomonas</taxon>
    </lineage>
</organism>
<feature type="transmembrane region" description="Helical" evidence="6">
    <location>
        <begin position="118"/>
        <end position="137"/>
    </location>
</feature>
<evidence type="ECO:0000256" key="2">
    <source>
        <dbReference type="ARBA" id="ARBA00007362"/>
    </source>
</evidence>
<dbReference type="Proteomes" id="UP000323425">
    <property type="component" value="Unassembled WGS sequence"/>
</dbReference>
<dbReference type="Gene3D" id="1.10.3730.20">
    <property type="match status" value="1"/>
</dbReference>
<dbReference type="GO" id="GO:0016020">
    <property type="term" value="C:membrane"/>
    <property type="evidence" value="ECO:0007669"/>
    <property type="project" value="UniProtKB-SubCell"/>
</dbReference>
<comment type="similarity">
    <text evidence="2">Belongs to the EamA transporter family.</text>
</comment>
<dbReference type="PANTHER" id="PTHR32322">
    <property type="entry name" value="INNER MEMBRANE TRANSPORTER"/>
    <property type="match status" value="1"/>
</dbReference>
<dbReference type="InterPro" id="IPR037185">
    <property type="entry name" value="EmrE-like"/>
</dbReference>
<comment type="caution">
    <text evidence="8">The sequence shown here is derived from an EMBL/GenBank/DDBJ whole genome shotgun (WGS) entry which is preliminary data.</text>
</comment>
<evidence type="ECO:0000256" key="5">
    <source>
        <dbReference type="ARBA" id="ARBA00023136"/>
    </source>
</evidence>
<feature type="transmembrane region" description="Helical" evidence="6">
    <location>
        <begin position="149"/>
        <end position="168"/>
    </location>
</feature>
<feature type="transmembrane region" description="Helical" evidence="6">
    <location>
        <begin position="180"/>
        <end position="201"/>
    </location>
</feature>
<name>A0A5M9ITC2_9PSED</name>
<keyword evidence="3 6" id="KW-0812">Transmembrane</keyword>
<feature type="domain" description="EamA" evidence="7">
    <location>
        <begin position="151"/>
        <end position="283"/>
    </location>
</feature>
<dbReference type="AlphaFoldDB" id="A0A5M9ITC2"/>
<evidence type="ECO:0000313" key="8">
    <source>
        <dbReference type="EMBL" id="KAA8560018.1"/>
    </source>
</evidence>
<protein>
    <recommendedName>
        <fullName evidence="7">EamA domain-containing protein</fullName>
    </recommendedName>
</protein>
<dbReference type="SUPFAM" id="SSF103481">
    <property type="entry name" value="Multidrug resistance efflux transporter EmrE"/>
    <property type="match status" value="2"/>
</dbReference>
<proteinExistence type="inferred from homology"/>
<gene>
    <name evidence="8" type="ORF">FX985_00052</name>
</gene>
<feature type="transmembrane region" description="Helical" evidence="6">
    <location>
        <begin position="241"/>
        <end position="261"/>
    </location>
</feature>
<feature type="domain" description="EamA" evidence="7">
    <location>
        <begin position="4"/>
        <end position="136"/>
    </location>
</feature>
<evidence type="ECO:0000259" key="7">
    <source>
        <dbReference type="Pfam" id="PF00892"/>
    </source>
</evidence>
<evidence type="ECO:0000256" key="1">
    <source>
        <dbReference type="ARBA" id="ARBA00004141"/>
    </source>
</evidence>
<dbReference type="InterPro" id="IPR000620">
    <property type="entry name" value="EamA_dom"/>
</dbReference>
<keyword evidence="5 6" id="KW-0472">Membrane</keyword>
<feature type="transmembrane region" description="Helical" evidence="6">
    <location>
        <begin position="38"/>
        <end position="59"/>
    </location>
</feature>
<dbReference type="InterPro" id="IPR050638">
    <property type="entry name" value="AA-Vitamin_Transporters"/>
</dbReference>
<feature type="transmembrane region" description="Helical" evidence="6">
    <location>
        <begin position="6"/>
        <end position="26"/>
    </location>
</feature>
<dbReference type="EMBL" id="VTFH01000001">
    <property type="protein sequence ID" value="KAA8560018.1"/>
    <property type="molecule type" value="Genomic_DNA"/>
</dbReference>
<feature type="transmembrane region" description="Helical" evidence="6">
    <location>
        <begin position="213"/>
        <end position="235"/>
    </location>
</feature>
<comment type="subcellular location">
    <subcellularLocation>
        <location evidence="1">Membrane</location>
        <topology evidence="1">Multi-pass membrane protein</topology>
    </subcellularLocation>
</comment>
<keyword evidence="4 6" id="KW-1133">Transmembrane helix</keyword>
<evidence type="ECO:0000256" key="3">
    <source>
        <dbReference type="ARBA" id="ARBA00022692"/>
    </source>
</evidence>
<evidence type="ECO:0000256" key="4">
    <source>
        <dbReference type="ARBA" id="ARBA00022989"/>
    </source>
</evidence>
<dbReference type="PANTHER" id="PTHR32322:SF2">
    <property type="entry name" value="EAMA DOMAIN-CONTAINING PROTEIN"/>
    <property type="match status" value="1"/>
</dbReference>
<feature type="transmembrane region" description="Helical" evidence="6">
    <location>
        <begin position="65"/>
        <end position="83"/>
    </location>
</feature>
<dbReference type="Pfam" id="PF00892">
    <property type="entry name" value="EamA"/>
    <property type="match status" value="2"/>
</dbReference>
<reference evidence="8 9" key="1">
    <citation type="journal article" date="2018" name="Plant Biotechnol. Rep.">
        <title>Diversity and antifungal activity of endophytic bacteria associated with Panax ginseng seedlings.</title>
        <authorList>
            <person name="Park J.M."/>
            <person name="Hong C.E."/>
            <person name="Jo S.H."/>
        </authorList>
    </citation>
    <scope>NUCLEOTIDE SEQUENCE [LARGE SCALE GENOMIC DNA]</scope>
    <source>
        <strain evidence="8 9">PgKB38</strain>
    </source>
</reference>
<evidence type="ECO:0000313" key="9">
    <source>
        <dbReference type="Proteomes" id="UP000323425"/>
    </source>
</evidence>
<feature type="transmembrane region" description="Helical" evidence="6">
    <location>
        <begin position="92"/>
        <end position="112"/>
    </location>
</feature>